<organism evidence="1 4">
    <name type="scientific">Exiguobacterium indicum</name>
    <dbReference type="NCBI Taxonomy" id="296995"/>
    <lineage>
        <taxon>Bacteria</taxon>
        <taxon>Bacillati</taxon>
        <taxon>Bacillota</taxon>
        <taxon>Bacilli</taxon>
        <taxon>Bacillales</taxon>
        <taxon>Bacillales Family XII. Incertae Sedis</taxon>
        <taxon>Exiguobacterium</taxon>
    </lineage>
</organism>
<gene>
    <name evidence="1" type="ORF">AS033_12240</name>
    <name evidence="2" type="ORF">RSA11_08770</name>
    <name evidence="3" type="ORF">SZL87_13190</name>
</gene>
<name>A0A0V8GDQ4_9BACL</name>
<dbReference type="PANTHER" id="PTHR14097">
    <property type="entry name" value="OXIDOREDUCTASE HTATIP2"/>
    <property type="match status" value="1"/>
</dbReference>
<accession>A0A0V8GDQ4</accession>
<dbReference type="InterPro" id="IPR036291">
    <property type="entry name" value="NAD(P)-bd_dom_sf"/>
</dbReference>
<dbReference type="Gene3D" id="3.40.50.720">
    <property type="entry name" value="NAD(P)-binding Rossmann-like Domain"/>
    <property type="match status" value="1"/>
</dbReference>
<sequence length="211" mass="23389">MRAAILGASGLVGQELVDRLLAEDAYSEVHVLVRRPMRRFHPKLEEWVIDFDRVTEIELPVVDHVYCALGTTIKQAGSQEAFRQVDYTYPIELGRELLDLGATRFALISALGAHPNAKTFYNRVKGDTENGLRVLGYDALLIFRPSLLLGDRDEFRLGEQAAAKISTVLRPLLKRSAIAPIEAGQVAAAMIRETLHAPPGITIIESKQMQS</sequence>
<dbReference type="EMBL" id="LNQL01000004">
    <property type="protein sequence ID" value="KSU48387.1"/>
    <property type="molecule type" value="Genomic_DNA"/>
</dbReference>
<protein>
    <submittedName>
        <fullName evidence="3">NAD(P)H-binding protein</fullName>
    </submittedName>
</protein>
<dbReference type="SUPFAM" id="SSF51735">
    <property type="entry name" value="NAD(P)-binding Rossmann-fold domains"/>
    <property type="match status" value="1"/>
</dbReference>
<dbReference type="PANTHER" id="PTHR14097:SF7">
    <property type="entry name" value="OXIDOREDUCTASE HTATIP2"/>
    <property type="match status" value="1"/>
</dbReference>
<evidence type="ECO:0000313" key="5">
    <source>
        <dbReference type="Proteomes" id="UP000072605"/>
    </source>
</evidence>
<reference evidence="1 4" key="1">
    <citation type="journal article" date="2015" name="Int. J. Syst. Evol. Microbiol.">
        <title>Exiguobacterium enclense sp. nov., isolated from sediment.</title>
        <authorList>
            <person name="Dastager S.G."/>
            <person name="Mawlankar R."/>
            <person name="Sonalkar V.V."/>
            <person name="Thorat M.N."/>
            <person name="Mual P."/>
            <person name="Verma A."/>
            <person name="Krishnamurthi S."/>
            <person name="Tang S.K."/>
            <person name="Li W.J."/>
        </authorList>
    </citation>
    <scope>NUCLEOTIDE SEQUENCE [LARGE SCALE GENOMIC DNA]</scope>
    <source>
        <strain evidence="1 4">NIO-1109</strain>
    </source>
</reference>
<dbReference type="AlphaFoldDB" id="A0A0V8GDQ4"/>
<dbReference type="Proteomes" id="UP001387110">
    <property type="component" value="Unassembled WGS sequence"/>
</dbReference>
<dbReference type="EMBL" id="JBAWKY010000004">
    <property type="protein sequence ID" value="MEI4463374.1"/>
    <property type="molecule type" value="Genomic_DNA"/>
</dbReference>
<dbReference type="Proteomes" id="UP000072605">
    <property type="component" value="Unassembled WGS sequence"/>
</dbReference>
<evidence type="ECO:0000313" key="4">
    <source>
        <dbReference type="Proteomes" id="UP000053797"/>
    </source>
</evidence>
<evidence type="ECO:0000313" key="6">
    <source>
        <dbReference type="Proteomes" id="UP001387110"/>
    </source>
</evidence>
<reference evidence="3 6" key="3">
    <citation type="submission" date="2023-12" db="EMBL/GenBank/DDBJ databases">
        <authorList>
            <person name="Easwaran N."/>
            <person name="Lazarus H.P.S."/>
        </authorList>
    </citation>
    <scope>NUCLEOTIDE SEQUENCE [LARGE SCALE GENOMIC DNA]</scope>
    <source>
        <strain evidence="3 6">VIT-2023</strain>
    </source>
</reference>
<evidence type="ECO:0000313" key="1">
    <source>
        <dbReference type="EMBL" id="KSU48387.1"/>
    </source>
</evidence>
<reference evidence="2 5" key="2">
    <citation type="journal article" date="2016" name="Front. Microbiol.">
        <title>Genomic Resource of Rice Seed Associated Bacteria.</title>
        <authorList>
            <person name="Midha S."/>
            <person name="Bansal K."/>
            <person name="Sharma S."/>
            <person name="Kumar N."/>
            <person name="Patil P.P."/>
            <person name="Chaudhry V."/>
            <person name="Patil P.B."/>
        </authorList>
    </citation>
    <scope>NUCLEOTIDE SEQUENCE [LARGE SCALE GENOMIC DNA]</scope>
    <source>
        <strain evidence="2 5">RSA11</strain>
    </source>
</reference>
<comment type="caution">
    <text evidence="1">The sequence shown here is derived from an EMBL/GenBank/DDBJ whole genome shotgun (WGS) entry which is preliminary data.</text>
</comment>
<keyword evidence="6" id="KW-1185">Reference proteome</keyword>
<evidence type="ECO:0000313" key="3">
    <source>
        <dbReference type="EMBL" id="MEI4463374.1"/>
    </source>
</evidence>
<dbReference type="RefSeq" id="WP_023469736.1">
    <property type="nucleotide sequence ID" value="NZ_FMYN01000004.1"/>
</dbReference>
<dbReference type="OrthoDB" id="9798632at2"/>
<evidence type="ECO:0000313" key="2">
    <source>
        <dbReference type="EMBL" id="KTR26663.1"/>
    </source>
</evidence>
<dbReference type="Proteomes" id="UP000053797">
    <property type="component" value="Unassembled WGS sequence"/>
</dbReference>
<proteinExistence type="predicted"/>
<dbReference type="GeneID" id="90838061"/>
<dbReference type="EMBL" id="LDQV01000021">
    <property type="protein sequence ID" value="KTR26663.1"/>
    <property type="molecule type" value="Genomic_DNA"/>
</dbReference>